<dbReference type="PANTHER" id="PTHR23335:SF1">
    <property type="entry name" value="CALMODULIN-BINDING TRANSCRIPTION ACTIVATOR, ISOFORM F"/>
    <property type="match status" value="1"/>
</dbReference>
<dbReference type="GO" id="GO:0005634">
    <property type="term" value="C:nucleus"/>
    <property type="evidence" value="ECO:0007669"/>
    <property type="project" value="UniProtKB-SubCell"/>
</dbReference>
<evidence type="ECO:0000313" key="18">
    <source>
        <dbReference type="Proteomes" id="UP000759131"/>
    </source>
</evidence>
<keyword evidence="18" id="KW-1185">Reference proteome</keyword>
<dbReference type="GO" id="GO:0003712">
    <property type="term" value="F:transcription coregulator activity"/>
    <property type="evidence" value="ECO:0007669"/>
    <property type="project" value="TreeGrafter"/>
</dbReference>
<evidence type="ECO:0000256" key="14">
    <source>
        <dbReference type="ARBA" id="ARBA00029480"/>
    </source>
</evidence>
<evidence type="ECO:0000256" key="2">
    <source>
        <dbReference type="ARBA" id="ARBA00004175"/>
    </source>
</evidence>
<dbReference type="Gene3D" id="1.25.40.20">
    <property type="entry name" value="Ankyrin repeat-containing domain"/>
    <property type="match status" value="1"/>
</dbReference>
<evidence type="ECO:0000259" key="16">
    <source>
        <dbReference type="Pfam" id="PF01833"/>
    </source>
</evidence>
<evidence type="ECO:0000256" key="1">
    <source>
        <dbReference type="ARBA" id="ARBA00004123"/>
    </source>
</evidence>
<dbReference type="GO" id="GO:0003690">
    <property type="term" value="F:double-stranded DNA binding"/>
    <property type="evidence" value="ECO:0007669"/>
    <property type="project" value="TreeGrafter"/>
</dbReference>
<feature type="compositionally biased region" description="Low complexity" evidence="15">
    <location>
        <begin position="919"/>
        <end position="938"/>
    </location>
</feature>
<keyword evidence="8" id="KW-0638">Presynaptic neurotoxin</keyword>
<dbReference type="EMBL" id="CAJPIZ010000303">
    <property type="protein sequence ID" value="CAG2101103.1"/>
    <property type="molecule type" value="Genomic_DNA"/>
</dbReference>
<feature type="region of interest" description="Disordered" evidence="15">
    <location>
        <begin position="727"/>
        <end position="748"/>
    </location>
</feature>
<keyword evidence="8" id="KW-0800">Toxin</keyword>
<keyword evidence="10" id="KW-0010">Activator</keyword>
<dbReference type="FunFam" id="2.60.40.10:FF:000089">
    <property type="entry name" value="calmodulin-binding transcription activator 2 isoform X1"/>
    <property type="match status" value="1"/>
</dbReference>
<keyword evidence="11" id="KW-0804">Transcription</keyword>
<feature type="region of interest" description="Disordered" evidence="15">
    <location>
        <begin position="918"/>
        <end position="946"/>
    </location>
</feature>
<accession>A0A7R9KD74</accession>
<keyword evidence="6" id="KW-0677">Repeat</keyword>
<keyword evidence="13" id="KW-1053">Target membrane</keyword>
<dbReference type="PANTHER" id="PTHR23335">
    <property type="entry name" value="CALMODULIN-BINDING TRANSCRIPTION ACTIVATOR CAMTA"/>
    <property type="match status" value="1"/>
</dbReference>
<dbReference type="InterPro" id="IPR000048">
    <property type="entry name" value="IQ_motif_EF-hand-BS"/>
</dbReference>
<dbReference type="CDD" id="cd23767">
    <property type="entry name" value="IQCD"/>
    <property type="match status" value="1"/>
</dbReference>
<dbReference type="InterPro" id="IPR002909">
    <property type="entry name" value="IPT_dom"/>
</dbReference>
<evidence type="ECO:0000256" key="13">
    <source>
        <dbReference type="ARBA" id="ARBA00023298"/>
    </source>
</evidence>
<reference evidence="17" key="1">
    <citation type="submission" date="2020-11" db="EMBL/GenBank/DDBJ databases">
        <authorList>
            <person name="Tran Van P."/>
        </authorList>
    </citation>
    <scope>NUCLEOTIDE SEQUENCE</scope>
</reference>
<comment type="similarity">
    <text evidence="3">Belongs to the CAMTA family.</text>
</comment>
<name>A0A7R9KD74_9ACAR</name>
<evidence type="ECO:0000256" key="8">
    <source>
        <dbReference type="ARBA" id="ARBA00023028"/>
    </source>
</evidence>
<keyword evidence="12" id="KW-0539">Nucleus</keyword>
<dbReference type="PROSITE" id="PS50096">
    <property type="entry name" value="IQ"/>
    <property type="match status" value="2"/>
</dbReference>
<keyword evidence="5" id="KW-1052">Target cell membrane</keyword>
<gene>
    <name evidence="17" type="ORF">OSB1V03_LOCUS1154</name>
</gene>
<keyword evidence="7" id="KW-0805">Transcription regulation</keyword>
<sequence>MHIFYAGTVQLLQLANSGQTATIRTTAANGSHHSSQSTPTSFVFNLSNLSQFQSGSGLLILNSPTTTTHGHNHRPNDSSGGQQLTAPLTLVYGRPNGTVESASIPNVICSANKSLHTLSSNINHKLNNGAELAIDSTAQSTVTAMENRLNYLNHLKTLNILNNQNLNTIQIKKEFEINGNTVANYSSDSENSDEITTDKGICVDNSVPNTITEESMIVNSNPSTPEHRMKTSMMSVSGSDQTSNTTSGVDLNCNPLNHSQQQPQHLSLAHNHNYNYNQYFNTVSNGHNANDVINNRQQPQHQTNINTNHANTGLMSYDMDANDLNPMDFIDNDIPTPDETLFNLDTFDILGDIDDHLDELSAGQTSNNYRNNSNLNQTKAIKSESSATISSAQDYREITANITDYSPEWCYPEGGMKVLVAGPYFTNGFRYTILFDGVSVTTHLVQNGLLRCYSPEHEPGFVTLQVASDGVIISNSVIFEYRDHPTVPMHKSEDYFSVDENIFKFSLLERFELLESRLSQCTSKRGLTGLESTKHFTCFEDRLLVMCAEMSSCSWLPLDESSLTTQSLRTGLSNKDMSLIHLTAALNYYKLIQCLLKWRKENPSPILELEVDAFACDDNECTPLMWSCAKGYYESSLVLYGWNRGAVNLCNKTGESPLQLARRKGHQRLVTEIERLESGQLSALPLSSVAAAVSSATTHSPHTQSDLNCDDIIAGIIANNGFRKPRKASLDIPAPNRTAKNTSPSTVKRGSACLQHGLNSFPKLVKCFSADSSLTNHMTLSDQLTTDSAFLSSCISDSEDDLEMSTSGSTNGGLSSSHRDSIGSCDIIMDCNGSESSRVLTLAEHIIAAMPDRIKAASIASLPDEDFDDYYDDDNETGGEELNDFNECEAHNNRIHSQIIDNFCNFSFEINDNYSYRESNTPTNSSPASSSCLHSPSSFQLDSPSPPPTAADFCEFFQASGKITKELGDLTLTDKEQRELYEAAKVIQKAYRSYKGRKRLEEQNKGCDKDKERVAAVLIQSYYRRYKHYIYYKQMTKAAQVIQNQFRNYCEHKRFKKSCTGQKPYAMVAGVDSSGHQSVVNNFMCNNYDCDPIQCKSSREGTPFSGLRRTYSSRRRNQAARKIQQFMRQSKNKLQRERALAAEEGNATQEVLTIRAQTQQSIN</sequence>
<dbReference type="SUPFAM" id="SSF81296">
    <property type="entry name" value="E set domains"/>
    <property type="match status" value="1"/>
</dbReference>
<dbReference type="GO" id="GO:0006357">
    <property type="term" value="P:regulation of transcription by RNA polymerase II"/>
    <property type="evidence" value="ECO:0007669"/>
    <property type="project" value="TreeGrafter"/>
</dbReference>
<keyword evidence="9" id="KW-0040">ANK repeat</keyword>
<dbReference type="InterPro" id="IPR013783">
    <property type="entry name" value="Ig-like_fold"/>
</dbReference>
<dbReference type="FunFam" id="1.20.5.190:FF:000065">
    <property type="entry name" value="Calmodulin-binding transcription activator (Camta), drome"/>
    <property type="match status" value="1"/>
</dbReference>
<dbReference type="Pfam" id="PF01833">
    <property type="entry name" value="TIG"/>
    <property type="match status" value="1"/>
</dbReference>
<keyword evidence="8" id="KW-0528">Neurotoxin</keyword>
<evidence type="ECO:0000313" key="17">
    <source>
        <dbReference type="EMBL" id="CAD7620673.1"/>
    </source>
</evidence>
<evidence type="ECO:0000256" key="9">
    <source>
        <dbReference type="ARBA" id="ARBA00023043"/>
    </source>
</evidence>
<keyword evidence="4" id="KW-0268">Exocytosis</keyword>
<evidence type="ECO:0000256" key="4">
    <source>
        <dbReference type="ARBA" id="ARBA00022483"/>
    </source>
</evidence>
<evidence type="ECO:0000256" key="15">
    <source>
        <dbReference type="SAM" id="MobiDB-lite"/>
    </source>
</evidence>
<dbReference type="Gene3D" id="2.60.40.10">
    <property type="entry name" value="Immunoglobulins"/>
    <property type="match status" value="1"/>
</dbReference>
<dbReference type="GO" id="GO:0006887">
    <property type="term" value="P:exocytosis"/>
    <property type="evidence" value="ECO:0007669"/>
    <property type="project" value="UniProtKB-KW"/>
</dbReference>
<evidence type="ECO:0000256" key="6">
    <source>
        <dbReference type="ARBA" id="ARBA00022737"/>
    </source>
</evidence>
<proteinExistence type="inferred from homology"/>
<dbReference type="EMBL" id="OC854878">
    <property type="protein sequence ID" value="CAD7620673.1"/>
    <property type="molecule type" value="Genomic_DNA"/>
</dbReference>
<dbReference type="CDD" id="cd00102">
    <property type="entry name" value="IPT"/>
    <property type="match status" value="1"/>
</dbReference>
<dbReference type="InterPro" id="IPR036770">
    <property type="entry name" value="Ankyrin_rpt-contain_sf"/>
</dbReference>
<evidence type="ECO:0000256" key="5">
    <source>
        <dbReference type="ARBA" id="ARBA00022537"/>
    </source>
</evidence>
<organism evidence="17">
    <name type="scientific">Medioppia subpectinata</name>
    <dbReference type="NCBI Taxonomy" id="1979941"/>
    <lineage>
        <taxon>Eukaryota</taxon>
        <taxon>Metazoa</taxon>
        <taxon>Ecdysozoa</taxon>
        <taxon>Arthropoda</taxon>
        <taxon>Chelicerata</taxon>
        <taxon>Arachnida</taxon>
        <taxon>Acari</taxon>
        <taxon>Acariformes</taxon>
        <taxon>Sarcoptiformes</taxon>
        <taxon>Oribatida</taxon>
        <taxon>Brachypylina</taxon>
        <taxon>Oppioidea</taxon>
        <taxon>Oppiidae</taxon>
        <taxon>Medioppia</taxon>
    </lineage>
</organism>
<feature type="region of interest" description="Disordered" evidence="15">
    <location>
        <begin position="63"/>
        <end position="84"/>
    </location>
</feature>
<keyword evidence="13" id="KW-0472">Membrane</keyword>
<evidence type="ECO:0000256" key="7">
    <source>
        <dbReference type="ARBA" id="ARBA00023015"/>
    </source>
</evidence>
<evidence type="ECO:0000256" key="3">
    <source>
        <dbReference type="ARBA" id="ARBA00008267"/>
    </source>
</evidence>
<dbReference type="SUPFAM" id="SSF48403">
    <property type="entry name" value="Ankyrin repeat"/>
    <property type="match status" value="1"/>
</dbReference>
<dbReference type="SMART" id="SM00015">
    <property type="entry name" value="IQ"/>
    <property type="match status" value="3"/>
</dbReference>
<protein>
    <recommendedName>
        <fullName evidence="16">IPT/TIG domain-containing protein</fullName>
    </recommendedName>
</protein>
<dbReference type="AlphaFoldDB" id="A0A7R9KD74"/>
<dbReference type="InterPro" id="IPR014756">
    <property type="entry name" value="Ig_E-set"/>
</dbReference>
<dbReference type="Gene3D" id="1.20.5.190">
    <property type="match status" value="2"/>
</dbReference>
<dbReference type="GO" id="GO:0044218">
    <property type="term" value="C:other organism cell membrane"/>
    <property type="evidence" value="ECO:0007669"/>
    <property type="project" value="UniProtKB-KW"/>
</dbReference>
<comment type="subunit">
    <text evidence="14">May interact with calmodulin.</text>
</comment>
<dbReference type="GO" id="GO:0044231">
    <property type="term" value="C:host cell presynaptic membrane"/>
    <property type="evidence" value="ECO:0007669"/>
    <property type="project" value="UniProtKB-KW"/>
</dbReference>
<evidence type="ECO:0000256" key="12">
    <source>
        <dbReference type="ARBA" id="ARBA00023242"/>
    </source>
</evidence>
<dbReference type="Proteomes" id="UP000759131">
    <property type="component" value="Unassembled WGS sequence"/>
</dbReference>
<evidence type="ECO:0000256" key="11">
    <source>
        <dbReference type="ARBA" id="ARBA00023163"/>
    </source>
</evidence>
<feature type="compositionally biased region" description="Polar residues" evidence="15">
    <location>
        <begin position="738"/>
        <end position="748"/>
    </location>
</feature>
<feature type="domain" description="IPT/TIG" evidence="16">
    <location>
        <begin position="401"/>
        <end position="481"/>
    </location>
</feature>
<comment type="subcellular location">
    <subcellularLocation>
        <location evidence="1">Nucleus</location>
    </subcellularLocation>
    <subcellularLocation>
        <location evidence="2">Target cell membrane</location>
    </subcellularLocation>
</comment>
<evidence type="ECO:0000256" key="10">
    <source>
        <dbReference type="ARBA" id="ARBA00023159"/>
    </source>
</evidence>
<dbReference type="OrthoDB" id="6507351at2759"/>